<reference evidence="2 3" key="1">
    <citation type="submission" date="2023-03" db="EMBL/GenBank/DDBJ databases">
        <title>Draft assemblies of triclosan tolerant bacteria isolated from returned activated sludge.</title>
        <authorList>
            <person name="Van Hamelsveld S."/>
        </authorList>
    </citation>
    <scope>NUCLEOTIDE SEQUENCE [LARGE SCALE GENOMIC DNA]</scope>
    <source>
        <strain evidence="2 3">GW210010_S58</strain>
    </source>
</reference>
<evidence type="ECO:0000313" key="2">
    <source>
        <dbReference type="EMBL" id="MDF3835353.1"/>
    </source>
</evidence>
<organism evidence="2 3">
    <name type="scientific">Cupriavidus basilensis</name>
    <dbReference type="NCBI Taxonomy" id="68895"/>
    <lineage>
        <taxon>Bacteria</taxon>
        <taxon>Pseudomonadati</taxon>
        <taxon>Pseudomonadota</taxon>
        <taxon>Betaproteobacteria</taxon>
        <taxon>Burkholderiales</taxon>
        <taxon>Burkholderiaceae</taxon>
        <taxon>Cupriavidus</taxon>
    </lineage>
</organism>
<feature type="compositionally biased region" description="Low complexity" evidence="1">
    <location>
        <begin position="1"/>
        <end position="11"/>
    </location>
</feature>
<name>A0ABT6ARY7_9BURK</name>
<accession>A0ABT6ARY7</accession>
<comment type="caution">
    <text evidence="2">The sequence shown here is derived from an EMBL/GenBank/DDBJ whole genome shotgun (WGS) entry which is preliminary data.</text>
</comment>
<dbReference type="InterPro" id="IPR027396">
    <property type="entry name" value="DsrEFH-like"/>
</dbReference>
<sequence length="147" mass="16013">MSAGAKTKSAGKAGGPRKGRSKSSLTIIERAYRGGLEEQYGHILWLTRIMKAMGAPTALLLKGDTVNFALREQPRLVLRIGDANVSGLSHHESGVVALLEAGVPLYAWHADIERLHLAADDLLPGVSVLHEAELSPLMNQFDCVWYW</sequence>
<gene>
    <name evidence="2" type="ORF">P3W85_20685</name>
</gene>
<dbReference type="RefSeq" id="WP_017230169.1">
    <property type="nucleotide sequence ID" value="NZ_JARJLM010000351.1"/>
</dbReference>
<dbReference type="SUPFAM" id="SSF75169">
    <property type="entry name" value="DsrEFH-like"/>
    <property type="match status" value="1"/>
</dbReference>
<dbReference type="Proteomes" id="UP001216674">
    <property type="component" value="Unassembled WGS sequence"/>
</dbReference>
<keyword evidence="3" id="KW-1185">Reference proteome</keyword>
<dbReference type="EMBL" id="JARJLM010000351">
    <property type="protein sequence ID" value="MDF3835353.1"/>
    <property type="molecule type" value="Genomic_DNA"/>
</dbReference>
<evidence type="ECO:0000313" key="3">
    <source>
        <dbReference type="Proteomes" id="UP001216674"/>
    </source>
</evidence>
<feature type="region of interest" description="Disordered" evidence="1">
    <location>
        <begin position="1"/>
        <end position="22"/>
    </location>
</feature>
<proteinExistence type="predicted"/>
<protein>
    <submittedName>
        <fullName evidence="2">DsrE family protein</fullName>
    </submittedName>
</protein>
<evidence type="ECO:0000256" key="1">
    <source>
        <dbReference type="SAM" id="MobiDB-lite"/>
    </source>
</evidence>
<dbReference type="Gene3D" id="3.40.1260.10">
    <property type="entry name" value="DsrEFH-like"/>
    <property type="match status" value="1"/>
</dbReference>